<dbReference type="Proteomes" id="UP000625283">
    <property type="component" value="Unassembled WGS sequence"/>
</dbReference>
<comment type="caution">
    <text evidence="3">The sequence shown here is derived from an EMBL/GenBank/DDBJ whole genome shotgun (WGS) entry which is preliminary data.</text>
</comment>
<dbReference type="InterPro" id="IPR002347">
    <property type="entry name" value="SDR_fam"/>
</dbReference>
<reference evidence="3 4" key="1">
    <citation type="submission" date="2021-01" db="EMBL/GenBank/DDBJ databases">
        <title>C459-1 draft genome sequence.</title>
        <authorList>
            <person name="Zhang X.-F."/>
        </authorList>
    </citation>
    <scope>NUCLEOTIDE SEQUENCE [LARGE SCALE GENOMIC DNA]</scope>
    <source>
        <strain evidence="4">C459-1</strain>
    </source>
</reference>
<gene>
    <name evidence="3" type="ORF">JKG61_11600</name>
</gene>
<evidence type="ECO:0000256" key="1">
    <source>
        <dbReference type="ARBA" id="ARBA00006484"/>
    </source>
</evidence>
<dbReference type="PANTHER" id="PTHR42879:SF2">
    <property type="entry name" value="3-OXOACYL-[ACYL-CARRIER-PROTEIN] REDUCTASE FABG"/>
    <property type="match status" value="1"/>
</dbReference>
<organism evidence="3 4">
    <name type="scientific">Sphingobacterium faecale</name>
    <dbReference type="NCBI Taxonomy" id="2803775"/>
    <lineage>
        <taxon>Bacteria</taxon>
        <taxon>Pseudomonadati</taxon>
        <taxon>Bacteroidota</taxon>
        <taxon>Sphingobacteriia</taxon>
        <taxon>Sphingobacteriales</taxon>
        <taxon>Sphingobacteriaceae</taxon>
        <taxon>Sphingobacterium</taxon>
    </lineage>
</organism>
<dbReference type="NCBIfam" id="NF009093">
    <property type="entry name" value="PRK12429.1"/>
    <property type="match status" value="1"/>
</dbReference>
<evidence type="ECO:0000313" key="3">
    <source>
        <dbReference type="EMBL" id="MBL1409396.1"/>
    </source>
</evidence>
<evidence type="ECO:0000256" key="2">
    <source>
        <dbReference type="RuleBase" id="RU000363"/>
    </source>
</evidence>
<evidence type="ECO:0000313" key="4">
    <source>
        <dbReference type="Proteomes" id="UP000625283"/>
    </source>
</evidence>
<dbReference type="Pfam" id="PF00106">
    <property type="entry name" value="adh_short"/>
    <property type="match status" value="1"/>
</dbReference>
<protein>
    <submittedName>
        <fullName evidence="3">3-hydroxybutyrate dehydrogenase</fullName>
    </submittedName>
</protein>
<dbReference type="EMBL" id="JAERTY010000005">
    <property type="protein sequence ID" value="MBL1409396.1"/>
    <property type="molecule type" value="Genomic_DNA"/>
</dbReference>
<dbReference type="InterPro" id="IPR036291">
    <property type="entry name" value="NAD(P)-bd_dom_sf"/>
</dbReference>
<accession>A0ABS1R3V4</accession>
<keyword evidence="4" id="KW-1185">Reference proteome</keyword>
<dbReference type="PANTHER" id="PTHR42879">
    <property type="entry name" value="3-OXOACYL-(ACYL-CARRIER-PROTEIN) REDUCTASE"/>
    <property type="match status" value="1"/>
</dbReference>
<dbReference type="InterPro" id="IPR050259">
    <property type="entry name" value="SDR"/>
</dbReference>
<comment type="similarity">
    <text evidence="1 2">Belongs to the short-chain dehydrogenases/reductases (SDR) family.</text>
</comment>
<dbReference type="RefSeq" id="WP_202103139.1">
    <property type="nucleotide sequence ID" value="NZ_JAERTY010000005.1"/>
</dbReference>
<name>A0ABS1R3V4_9SPHI</name>
<dbReference type="InterPro" id="IPR011294">
    <property type="entry name" value="3-OHbutyrate_DH"/>
</dbReference>
<proteinExistence type="inferred from homology"/>
<dbReference type="PROSITE" id="PS00061">
    <property type="entry name" value="ADH_SHORT"/>
    <property type="match status" value="1"/>
</dbReference>
<dbReference type="PRINTS" id="PR00080">
    <property type="entry name" value="SDRFAMILY"/>
</dbReference>
<dbReference type="NCBIfam" id="TIGR01963">
    <property type="entry name" value="PHB_DH"/>
    <property type="match status" value="1"/>
</dbReference>
<dbReference type="InterPro" id="IPR020904">
    <property type="entry name" value="Sc_DH/Rdtase_CS"/>
</dbReference>
<dbReference type="SUPFAM" id="SSF51735">
    <property type="entry name" value="NAD(P)-binding Rossmann-fold domains"/>
    <property type="match status" value="1"/>
</dbReference>
<dbReference type="Gene3D" id="3.40.50.720">
    <property type="entry name" value="NAD(P)-binding Rossmann-like Domain"/>
    <property type="match status" value="1"/>
</dbReference>
<sequence length="260" mass="28377">MKELSGQIAIVTGAASGIGLGISKGLAEEGATVYLLDRDKEKLECAAAYFQERKLLFETIPIDITDEIRVKSCIEKIVTVYGRIDVLINNAGRQYISLVQDFPTEEFESMLKLMLTSPFFIMKQVIPIMRSNKYGRIINMASVNGLIGFAGKAAYNSAKHGLIGLTKVAALETAAEGITVNAICPGYVDTALVRNQLEQLARQRNIEVQSVLESVIYPLVPQRRLLQVKEIVSYVKFIASPKASGVTGQAVVIDGGYTTQ</sequence>
<dbReference type="PRINTS" id="PR00081">
    <property type="entry name" value="GDHRDH"/>
</dbReference>